<protein>
    <submittedName>
        <fullName evidence="1">Uncharacterized protein</fullName>
    </submittedName>
</protein>
<reference evidence="1" key="2">
    <citation type="journal article" date="2015" name="Data Brief">
        <title>Shoot transcriptome of the giant reed, Arundo donax.</title>
        <authorList>
            <person name="Barrero R.A."/>
            <person name="Guerrero F.D."/>
            <person name="Moolhuijzen P."/>
            <person name="Goolsby J.A."/>
            <person name="Tidwell J."/>
            <person name="Bellgard S.E."/>
            <person name="Bellgard M.I."/>
        </authorList>
    </citation>
    <scope>NUCLEOTIDE SEQUENCE</scope>
    <source>
        <tissue evidence="1">Shoot tissue taken approximately 20 cm above the soil surface</tissue>
    </source>
</reference>
<organism evidence="1">
    <name type="scientific">Arundo donax</name>
    <name type="common">Giant reed</name>
    <name type="synonym">Donax arundinaceus</name>
    <dbReference type="NCBI Taxonomy" id="35708"/>
    <lineage>
        <taxon>Eukaryota</taxon>
        <taxon>Viridiplantae</taxon>
        <taxon>Streptophyta</taxon>
        <taxon>Embryophyta</taxon>
        <taxon>Tracheophyta</taxon>
        <taxon>Spermatophyta</taxon>
        <taxon>Magnoliopsida</taxon>
        <taxon>Liliopsida</taxon>
        <taxon>Poales</taxon>
        <taxon>Poaceae</taxon>
        <taxon>PACMAD clade</taxon>
        <taxon>Arundinoideae</taxon>
        <taxon>Arundineae</taxon>
        <taxon>Arundo</taxon>
    </lineage>
</organism>
<evidence type="ECO:0000313" key="1">
    <source>
        <dbReference type="EMBL" id="JAD47985.1"/>
    </source>
</evidence>
<proteinExistence type="predicted"/>
<accession>A0A0A9AGA2</accession>
<dbReference type="EMBL" id="GBRH01249910">
    <property type="protein sequence ID" value="JAD47985.1"/>
    <property type="molecule type" value="Transcribed_RNA"/>
</dbReference>
<dbReference type="AlphaFoldDB" id="A0A0A9AGA2"/>
<sequence length="36" mass="4241">MYWLVIPCMYHRVIQRVNCWTSTITRAFAVIAAVVQ</sequence>
<reference evidence="1" key="1">
    <citation type="submission" date="2014-09" db="EMBL/GenBank/DDBJ databases">
        <authorList>
            <person name="Magalhaes I.L.F."/>
            <person name="Oliveira U."/>
            <person name="Santos F.R."/>
            <person name="Vidigal T.H.D.A."/>
            <person name="Brescovit A.D."/>
            <person name="Santos A.J."/>
        </authorList>
    </citation>
    <scope>NUCLEOTIDE SEQUENCE</scope>
    <source>
        <tissue evidence="1">Shoot tissue taken approximately 20 cm above the soil surface</tissue>
    </source>
</reference>
<name>A0A0A9AGA2_ARUDO</name>